<keyword evidence="2" id="KW-1185">Reference proteome</keyword>
<dbReference type="GeneID" id="75916335"/>
<sequence length="220" mass="25526">MARSEELMFFFDLDNCLYHKSHGIQSLMRKYILQYFDKLGIPESEAAVLRERYYIEYGLSIRGMIQHHQVDPVDFDEQVDGRLPLEDLLKPEPELRKMLETLPMRKWILTNAGLQHAKRVLKLLDIEDQFEGITYCNYSEPNFPCKPEVAMYERAMRDAGVKEHSHCYFVDDSDVNVEAATKLGWTSVHVADDPKESNAGDFQIAAVTDLPQVLPDLWKQ</sequence>
<dbReference type="InterPro" id="IPR023214">
    <property type="entry name" value="HAD_sf"/>
</dbReference>
<proteinExistence type="predicted"/>
<dbReference type="SFLD" id="SFLDG01132">
    <property type="entry name" value="C1.5.3:_5'-Nucleotidase_Like"/>
    <property type="match status" value="1"/>
</dbReference>
<dbReference type="InterPro" id="IPR006439">
    <property type="entry name" value="HAD-SF_hydro_IA"/>
</dbReference>
<dbReference type="NCBIfam" id="TIGR01993">
    <property type="entry name" value="Pyr-5-nucltdase"/>
    <property type="match status" value="1"/>
</dbReference>
<dbReference type="InterPro" id="IPR010237">
    <property type="entry name" value="Pyr-5-nucltdase"/>
</dbReference>
<reference evidence="1" key="2">
    <citation type="journal article" date="2022" name="Proc. Natl. Acad. Sci. U.S.A.">
        <title>Diploid-dominant life cycles characterize the early evolution of Fungi.</title>
        <authorList>
            <person name="Amses K.R."/>
            <person name="Simmons D.R."/>
            <person name="Longcore J.E."/>
            <person name="Mondo S.J."/>
            <person name="Seto K."/>
            <person name="Jeronimo G.H."/>
            <person name="Bonds A.E."/>
            <person name="Quandt C.A."/>
            <person name="Davis W.J."/>
            <person name="Chang Y."/>
            <person name="Federici B.A."/>
            <person name="Kuo A."/>
            <person name="LaButti K."/>
            <person name="Pangilinan J."/>
            <person name="Andreopoulos W."/>
            <person name="Tritt A."/>
            <person name="Riley R."/>
            <person name="Hundley H."/>
            <person name="Johnson J."/>
            <person name="Lipzen A."/>
            <person name="Barry K."/>
            <person name="Lang B.F."/>
            <person name="Cuomo C.A."/>
            <person name="Buchler N.E."/>
            <person name="Grigoriev I.V."/>
            <person name="Spatafora J.W."/>
            <person name="Stajich J.E."/>
            <person name="James T.Y."/>
        </authorList>
    </citation>
    <scope>NUCLEOTIDE SEQUENCE</scope>
    <source>
        <strain evidence="1">AG</strain>
    </source>
</reference>
<dbReference type="InterPro" id="IPR052791">
    <property type="entry name" value="SSM1_domain"/>
</dbReference>
<accession>A0AAD5E6C4</accession>
<dbReference type="Proteomes" id="UP001206595">
    <property type="component" value="Unassembled WGS sequence"/>
</dbReference>
<name>A0AAD5E6C4_UMBRA</name>
<dbReference type="GO" id="GO:0006206">
    <property type="term" value="P:pyrimidine nucleobase metabolic process"/>
    <property type="evidence" value="ECO:0007669"/>
    <property type="project" value="TreeGrafter"/>
</dbReference>
<gene>
    <name evidence="1" type="ORF">K450DRAFT_253126</name>
</gene>
<evidence type="ECO:0008006" key="3">
    <source>
        <dbReference type="Google" id="ProtNLM"/>
    </source>
</evidence>
<dbReference type="GO" id="GO:0008252">
    <property type="term" value="F:nucleotidase activity"/>
    <property type="evidence" value="ECO:0007669"/>
    <property type="project" value="TreeGrafter"/>
</dbReference>
<evidence type="ECO:0000313" key="1">
    <source>
        <dbReference type="EMBL" id="KAI8577160.1"/>
    </source>
</evidence>
<dbReference type="AlphaFoldDB" id="A0AAD5E6C4"/>
<reference evidence="1" key="1">
    <citation type="submission" date="2021-06" db="EMBL/GenBank/DDBJ databases">
        <authorList>
            <consortium name="DOE Joint Genome Institute"/>
            <person name="Mondo S.J."/>
            <person name="Amses K.R."/>
            <person name="Simmons D.R."/>
            <person name="Longcore J.E."/>
            <person name="Seto K."/>
            <person name="Alves G.H."/>
            <person name="Bonds A.E."/>
            <person name="Quandt C.A."/>
            <person name="Davis W.J."/>
            <person name="Chang Y."/>
            <person name="Letcher P.M."/>
            <person name="Powell M.J."/>
            <person name="Kuo A."/>
            <person name="Labutti K."/>
            <person name="Pangilinan J."/>
            <person name="Andreopoulos W."/>
            <person name="Tritt A."/>
            <person name="Riley R."/>
            <person name="Hundley H."/>
            <person name="Johnson J."/>
            <person name="Lipzen A."/>
            <person name="Barry K."/>
            <person name="Berbee M.L."/>
            <person name="Buchler N.E."/>
            <person name="Grigoriev I.V."/>
            <person name="Spatafora J.W."/>
            <person name="Stajich J.E."/>
            <person name="James T.Y."/>
        </authorList>
    </citation>
    <scope>NUCLEOTIDE SEQUENCE</scope>
    <source>
        <strain evidence="1">AG</strain>
    </source>
</reference>
<dbReference type="PANTHER" id="PTHR47438">
    <property type="entry name" value="PHOSPHATE METABOLISM PROTEIN 8-RELATED"/>
    <property type="match status" value="1"/>
</dbReference>
<comment type="caution">
    <text evidence="1">The sequence shown here is derived from an EMBL/GenBank/DDBJ whole genome shotgun (WGS) entry which is preliminary data.</text>
</comment>
<dbReference type="Gene3D" id="1.10.150.450">
    <property type="match status" value="1"/>
</dbReference>
<organism evidence="1 2">
    <name type="scientific">Umbelopsis ramanniana AG</name>
    <dbReference type="NCBI Taxonomy" id="1314678"/>
    <lineage>
        <taxon>Eukaryota</taxon>
        <taxon>Fungi</taxon>
        <taxon>Fungi incertae sedis</taxon>
        <taxon>Mucoromycota</taxon>
        <taxon>Mucoromycotina</taxon>
        <taxon>Umbelopsidomycetes</taxon>
        <taxon>Umbelopsidales</taxon>
        <taxon>Umbelopsidaceae</taxon>
        <taxon>Umbelopsis</taxon>
    </lineage>
</organism>
<dbReference type="Gene3D" id="3.40.50.1000">
    <property type="entry name" value="HAD superfamily/HAD-like"/>
    <property type="match status" value="1"/>
</dbReference>
<dbReference type="InterPro" id="IPR036412">
    <property type="entry name" value="HAD-like_sf"/>
</dbReference>
<protein>
    <recommendedName>
        <fullName evidence="3">Pyrimidine 5-nucleotidase</fullName>
    </recommendedName>
</protein>
<dbReference type="NCBIfam" id="TIGR01509">
    <property type="entry name" value="HAD-SF-IA-v3"/>
    <property type="match status" value="1"/>
</dbReference>
<dbReference type="SUPFAM" id="SSF56784">
    <property type="entry name" value="HAD-like"/>
    <property type="match status" value="1"/>
</dbReference>
<evidence type="ECO:0000313" key="2">
    <source>
        <dbReference type="Proteomes" id="UP001206595"/>
    </source>
</evidence>
<dbReference type="GO" id="GO:0009166">
    <property type="term" value="P:nucleotide catabolic process"/>
    <property type="evidence" value="ECO:0007669"/>
    <property type="project" value="TreeGrafter"/>
</dbReference>
<dbReference type="SFLD" id="SFLDS00003">
    <property type="entry name" value="Haloacid_Dehalogenase"/>
    <property type="match status" value="1"/>
</dbReference>
<dbReference type="SFLD" id="SFLDG01129">
    <property type="entry name" value="C1.5:_HAD__Beta-PGM__Phosphata"/>
    <property type="match status" value="1"/>
</dbReference>
<dbReference type="PANTHER" id="PTHR47438:SF1">
    <property type="entry name" value="PHOSPHATE METABOLISM PROTEIN 8-RELATED"/>
    <property type="match status" value="1"/>
</dbReference>
<dbReference type="Pfam" id="PF00702">
    <property type="entry name" value="Hydrolase"/>
    <property type="match status" value="1"/>
</dbReference>
<dbReference type="RefSeq" id="XP_051442164.1">
    <property type="nucleotide sequence ID" value="XM_051590992.1"/>
</dbReference>
<dbReference type="EMBL" id="MU620944">
    <property type="protein sequence ID" value="KAI8577160.1"/>
    <property type="molecule type" value="Genomic_DNA"/>
</dbReference>